<dbReference type="PANTHER" id="PTHR10224:SF12">
    <property type="entry name" value="GLYOXALASE ELBB"/>
    <property type="match status" value="1"/>
</dbReference>
<keyword evidence="3" id="KW-1185">Reference proteome</keyword>
<dbReference type="InterPro" id="IPR026041">
    <property type="entry name" value="ElbB"/>
</dbReference>
<dbReference type="CDD" id="cd03133">
    <property type="entry name" value="GATase1_ES1"/>
    <property type="match status" value="1"/>
</dbReference>
<name>A0A1E8FCA6_9ALTE</name>
<dbReference type="Proteomes" id="UP000176037">
    <property type="component" value="Unassembled WGS sequence"/>
</dbReference>
<evidence type="ECO:0000313" key="2">
    <source>
        <dbReference type="EMBL" id="OFI33562.1"/>
    </source>
</evidence>
<comment type="catalytic activity">
    <reaction evidence="1">
        <text>glyoxal + H2O = glycolate + H(+)</text>
        <dbReference type="Rhea" id="RHEA:51672"/>
        <dbReference type="ChEBI" id="CHEBI:15377"/>
        <dbReference type="ChEBI" id="CHEBI:15378"/>
        <dbReference type="ChEBI" id="CHEBI:29805"/>
        <dbReference type="ChEBI" id="CHEBI:34779"/>
    </reaction>
</comment>
<protein>
    <recommendedName>
        <fullName evidence="1">Glyoxalase</fullName>
    </recommendedName>
</protein>
<dbReference type="OrthoDB" id="5605062at2"/>
<accession>A0A1E8FCA6</accession>
<evidence type="ECO:0000256" key="1">
    <source>
        <dbReference type="PIRNR" id="PIRNR006320"/>
    </source>
</evidence>
<gene>
    <name evidence="2" type="ORF">BFC17_00890</name>
</gene>
<comment type="function">
    <text evidence="1">Displays glyoxalase activity, catalyzing the conversion of glyoxal to glycolate.</text>
</comment>
<comment type="similarity">
    <text evidence="1">Belongs to the peptidase C56 family.</text>
</comment>
<dbReference type="RefSeq" id="WP_070177938.1">
    <property type="nucleotide sequence ID" value="NZ_BMJR01000002.1"/>
</dbReference>
<organism evidence="2 3">
    <name type="scientific">Alteromonas lipolytica</name>
    <dbReference type="NCBI Taxonomy" id="1856405"/>
    <lineage>
        <taxon>Bacteria</taxon>
        <taxon>Pseudomonadati</taxon>
        <taxon>Pseudomonadota</taxon>
        <taxon>Gammaproteobacteria</taxon>
        <taxon>Alteromonadales</taxon>
        <taxon>Alteromonadaceae</taxon>
        <taxon>Alteromonas/Salinimonas group</taxon>
        <taxon>Alteromonas</taxon>
    </lineage>
</organism>
<dbReference type="PIRSF" id="PIRSF006320">
    <property type="entry name" value="Elb2"/>
    <property type="match status" value="1"/>
</dbReference>
<keyword evidence="1" id="KW-0456">Lyase</keyword>
<dbReference type="Gene3D" id="3.40.50.880">
    <property type="match status" value="1"/>
</dbReference>
<sequence>MKKVAVILSGCGVYDGAEIHESVLTLLSILKHGGSYQCFAPDKPQLHVVNHLTGEVVEGESRNVLAESARITRGKVKPVTECNADDFDLLILPGGFGAAKNLCTFAIDGPDCQFDEDVLSVCKAFAEAGKPAAYACIAPALAAKVYGTSVNLTIGNDEGTASALEQFGVKHQNCTVTDVVIDQDAKLVTTPAYMLGQNMLEVAEGLDKMVQAVFALK</sequence>
<reference evidence="2 3" key="1">
    <citation type="submission" date="2016-09" db="EMBL/GenBank/DDBJ databases">
        <title>Alteromonas lipolytica, a new species isolated from sea water.</title>
        <authorList>
            <person name="Wu Y.-H."/>
            <person name="Cheng H."/>
            <person name="Xu X.-W."/>
        </authorList>
    </citation>
    <scope>NUCLEOTIDE SEQUENCE [LARGE SCALE GENOMIC DNA]</scope>
    <source>
        <strain evidence="2 3">JW12</strain>
    </source>
</reference>
<evidence type="ECO:0000313" key="3">
    <source>
        <dbReference type="Proteomes" id="UP000176037"/>
    </source>
</evidence>
<comment type="caution">
    <text evidence="2">The sequence shown here is derived from an EMBL/GenBank/DDBJ whole genome shotgun (WGS) entry which is preliminary data.</text>
</comment>
<dbReference type="PANTHER" id="PTHR10224">
    <property type="entry name" value="ES1 PROTEIN HOMOLOG, MITOCHONDRIAL"/>
    <property type="match status" value="1"/>
</dbReference>
<proteinExistence type="inferred from homology"/>
<dbReference type="NCBIfam" id="NF008747">
    <property type="entry name" value="PRK11780.1"/>
    <property type="match status" value="1"/>
</dbReference>
<dbReference type="AlphaFoldDB" id="A0A1E8FCA6"/>
<dbReference type="SUPFAM" id="SSF52317">
    <property type="entry name" value="Class I glutamine amidotransferase-like"/>
    <property type="match status" value="1"/>
</dbReference>
<dbReference type="GO" id="GO:0016829">
    <property type="term" value="F:lyase activity"/>
    <property type="evidence" value="ECO:0007669"/>
    <property type="project" value="UniProtKB-UniRule"/>
</dbReference>
<dbReference type="EMBL" id="MJIC01000015">
    <property type="protein sequence ID" value="OFI33562.1"/>
    <property type="molecule type" value="Genomic_DNA"/>
</dbReference>
<dbReference type="InterPro" id="IPR029062">
    <property type="entry name" value="Class_I_gatase-like"/>
</dbReference>
<dbReference type="STRING" id="1856405.BFC17_00890"/>